<dbReference type="GeneID" id="11468950"/>
<dbReference type="KEGG" id="erc:Ecym_6166"/>
<dbReference type="AlphaFoldDB" id="G8JV72"/>
<dbReference type="Gene3D" id="6.10.250.2790">
    <property type="match status" value="1"/>
</dbReference>
<accession>G8JV72</accession>
<evidence type="ECO:0000313" key="2">
    <source>
        <dbReference type="Proteomes" id="UP000006790"/>
    </source>
</evidence>
<dbReference type="OrthoDB" id="4064682at2759"/>
<dbReference type="STRING" id="931890.G8JV72"/>
<protein>
    <submittedName>
        <fullName evidence="1">Uncharacterized protein</fullName>
    </submittedName>
</protein>
<dbReference type="Proteomes" id="UP000006790">
    <property type="component" value="Chromosome 6"/>
</dbReference>
<dbReference type="GO" id="GO:0032258">
    <property type="term" value="P:cytoplasm to vacuole targeting by the Cvt pathway"/>
    <property type="evidence" value="ECO:0007669"/>
    <property type="project" value="EnsemblFungi"/>
</dbReference>
<dbReference type="GO" id="GO:0006891">
    <property type="term" value="P:intra-Golgi vesicle-mediated transport"/>
    <property type="evidence" value="ECO:0007669"/>
    <property type="project" value="EnsemblFungi"/>
</dbReference>
<dbReference type="EMBL" id="CP002502">
    <property type="protein sequence ID" value="AET40551.1"/>
    <property type="molecule type" value="Genomic_DNA"/>
</dbReference>
<evidence type="ECO:0000313" key="1">
    <source>
        <dbReference type="EMBL" id="AET40551.1"/>
    </source>
</evidence>
<dbReference type="eggNOG" id="ENOG502RXQM">
    <property type="taxonomic scope" value="Eukaryota"/>
</dbReference>
<dbReference type="HOGENOM" id="CLU_086134_0_0_1"/>
<name>G8JV72_ERECY</name>
<keyword evidence="2" id="KW-1185">Reference proteome</keyword>
<dbReference type="InParanoid" id="G8JV72"/>
<organism evidence="1 2">
    <name type="scientific">Eremothecium cymbalariae (strain CBS 270.75 / DBVPG 7215 / KCTC 17166 / NRRL Y-17582)</name>
    <name type="common">Yeast</name>
    <dbReference type="NCBI Taxonomy" id="931890"/>
    <lineage>
        <taxon>Eukaryota</taxon>
        <taxon>Fungi</taxon>
        <taxon>Dikarya</taxon>
        <taxon>Ascomycota</taxon>
        <taxon>Saccharomycotina</taxon>
        <taxon>Saccharomycetes</taxon>
        <taxon>Saccharomycetales</taxon>
        <taxon>Saccharomycetaceae</taxon>
        <taxon>Eremothecium</taxon>
    </lineage>
</organism>
<proteinExistence type="predicted"/>
<sequence length="254" mass="29262">MNQEDEILEMFFDEQFVPQAYLDILLSSTEIPLNDMQSISWSLLSRLEYYTRYLTKELENTIKVLKKPAEILSYSKFQSEGNLGTTKLEYYLDTLANSVKSLESDIVKINSQLVELDTSYEHSAGIVDKLNKLKLTKSRLLTVQDVFQQLRTIMTISVEDKDIKLQKVTAEDFKVALDTLKETILVKLTEDSGSDQKSVSNNSELMAKIDSFISLKPLLKGFTNFYPVYLEFAKAVQSQKDQYLSQRLLDERFI</sequence>
<dbReference type="RefSeq" id="XP_003647368.1">
    <property type="nucleotide sequence ID" value="XM_003647320.1"/>
</dbReference>
<gene>
    <name evidence="1" type="ordered locus">Ecym_6166</name>
</gene>
<reference evidence="2" key="1">
    <citation type="journal article" date="2012" name="G3 (Bethesda)">
        <title>Pichia sorbitophila, an interspecies yeast hybrid reveals early steps of genome resolution following polyploidization.</title>
        <authorList>
            <person name="Leh Louis V."/>
            <person name="Despons L."/>
            <person name="Friedrich A."/>
            <person name="Martin T."/>
            <person name="Durrens P."/>
            <person name="Casaregola S."/>
            <person name="Neuveglise C."/>
            <person name="Fairhead C."/>
            <person name="Marck C."/>
            <person name="Cruz J.A."/>
            <person name="Straub M.L."/>
            <person name="Kugler V."/>
            <person name="Sacerdot C."/>
            <person name="Uzunov Z."/>
            <person name="Thierry A."/>
            <person name="Weiss S."/>
            <person name="Bleykasten C."/>
            <person name="De Montigny J."/>
            <person name="Jacques N."/>
            <person name="Jung P."/>
            <person name="Lemaire M."/>
            <person name="Mallet S."/>
            <person name="Morel G."/>
            <person name="Richard G.F."/>
            <person name="Sarkar A."/>
            <person name="Savel G."/>
            <person name="Schacherer J."/>
            <person name="Seret M.L."/>
            <person name="Talla E."/>
            <person name="Samson G."/>
            <person name="Jubin C."/>
            <person name="Poulain J."/>
            <person name="Vacherie B."/>
            <person name="Barbe V."/>
            <person name="Pelletier E."/>
            <person name="Sherman D.J."/>
            <person name="Westhof E."/>
            <person name="Weissenbach J."/>
            <person name="Baret P.V."/>
            <person name="Wincker P."/>
            <person name="Gaillardin C."/>
            <person name="Dujon B."/>
            <person name="Souciet J.L."/>
        </authorList>
    </citation>
    <scope>NUCLEOTIDE SEQUENCE [LARGE SCALE GENOMIC DNA]</scope>
    <source>
        <strain evidence="2">CBS 270.75 / DBVPG 7215 / KCTC 17166 / NRRL Y-17582</strain>
    </source>
</reference>
<dbReference type="OMA" id="EFVPHAY"/>
<dbReference type="FunCoup" id="G8JV72">
    <property type="interactions" value="46"/>
</dbReference>
<dbReference type="GO" id="GO:0017119">
    <property type="term" value="C:Golgi transport complex"/>
    <property type="evidence" value="ECO:0007669"/>
    <property type="project" value="EnsemblFungi"/>
</dbReference>